<name>K4EQ36_9BBAC</name>
<evidence type="ECO:0000313" key="2">
    <source>
        <dbReference type="Proteomes" id="UP000201571"/>
    </source>
</evidence>
<reference evidence="1 2" key="1">
    <citation type="journal article" date="2012" name="BMC Genomics">
        <title>Genome of Epinotia aporema granulovirus (EpapGV), a polyorganotropic fast killing betabaculovirus with a novel thymidylate kinase gene.</title>
        <authorList>
            <person name="Ferrelli M.L."/>
            <person name="Salvador R."/>
            <person name="Biedma M.E."/>
            <person name="Berretta M.F."/>
            <person name="Haase S."/>
            <person name="Sciocco-Cap A."/>
            <person name="Ghiringhelli P.D."/>
            <person name="Romanowski V."/>
        </authorList>
    </citation>
    <scope>NUCLEOTIDE SEQUENCE [LARGE SCALE GENOMIC DNA]</scope>
</reference>
<protein>
    <submittedName>
        <fullName evidence="1">Uncharacterized protein</fullName>
    </submittedName>
</protein>
<proteinExistence type="predicted"/>
<organism evidence="1 2">
    <name type="scientific">Epinotia aporema granulovirus</name>
    <dbReference type="NCBI Taxonomy" id="166056"/>
    <lineage>
        <taxon>Viruses</taxon>
        <taxon>Viruses incertae sedis</taxon>
        <taxon>Naldaviricetes</taxon>
        <taxon>Lefavirales</taxon>
        <taxon>Baculoviridae</taxon>
        <taxon>Betabaculovirus</taxon>
        <taxon>Betabaculovirus epaporemae</taxon>
    </lineage>
</organism>
<dbReference type="RefSeq" id="YP_006908634.1">
    <property type="nucleotide sequence ID" value="NC_018875.1"/>
</dbReference>
<keyword evidence="2" id="KW-1185">Reference proteome</keyword>
<dbReference type="KEGG" id="vg:13842646"/>
<evidence type="ECO:0000313" key="1">
    <source>
        <dbReference type="EMBL" id="AER41552.1"/>
    </source>
</evidence>
<accession>K4EQ36</accession>
<dbReference type="EMBL" id="JN408834">
    <property type="protein sequence ID" value="AER41552.1"/>
    <property type="molecule type" value="Genomic_DNA"/>
</dbReference>
<sequence length="69" mass="8065">MSSLSIIMNQSGSDTAFINSETDTACSTYDYVNENNGVYFYKNRYTGQTEEFEYKLPSIYSDHKRIVYY</sequence>
<dbReference type="GeneID" id="13842646"/>
<dbReference type="Proteomes" id="UP000201571">
    <property type="component" value="Segment"/>
</dbReference>